<dbReference type="InterPro" id="IPR051215">
    <property type="entry name" value="GRE"/>
</dbReference>
<name>A0A806X175_9ENTR</name>
<accession>A0A806X175</accession>
<keyword evidence="1 3" id="KW-0556">Organic radical</keyword>
<evidence type="ECO:0000256" key="3">
    <source>
        <dbReference type="PROSITE-ProRule" id="PRU00493"/>
    </source>
</evidence>
<feature type="domain" description="Glycine radical" evidence="4">
    <location>
        <begin position="687"/>
        <end position="807"/>
    </location>
</feature>
<protein>
    <submittedName>
        <fullName evidence="6">Pyruvate formate-lyase</fullName>
    </submittedName>
</protein>
<dbReference type="GO" id="GO:0016829">
    <property type="term" value="F:lyase activity"/>
    <property type="evidence" value="ECO:0007669"/>
    <property type="project" value="UniProtKB-KW"/>
</dbReference>
<dbReference type="KEGG" id="kle:AO703_00350"/>
<dbReference type="InterPro" id="IPR010098">
    <property type="entry name" value="PFL2/GDeHydtase_fam"/>
</dbReference>
<evidence type="ECO:0000256" key="1">
    <source>
        <dbReference type="ARBA" id="ARBA00022818"/>
    </source>
</evidence>
<sequence length="807" mass="89493">MNGLLSFTPTNDDCDFARIARKQDQMFHRVATLCPERAEIITDSFKRSEGKSIVLRRALALADILDKMTIYIEPEMLIVGNQASRNFAAPVFPEFSFNWVIDELDEFDKRSGDSFQVSEETKARLRVLQDYWQGKTHQDEVLANLPNINRLAEKQGVLHRGGISMSGDGHIIPNHDFVLEVGYGGMRDIAKQHLAEDASLSDEQKEFYQAVIIAMEAALNYCRRFSLLAKEEAGKTADARRRDELLAMSDMFAHLMEGKAQSFYEAVETVYLTHLLMMIESNGHSFSFGRFDQYVWPYYDADITAGKISKEKALEILTHFFIMTNSLNKVRPWGHTQYSGGYPLYSNLMVGGMKPDGTDGTNDLSYLSLEAMALTGLPEPNLSVRFWQGTPHALMKDAARLIRKGFGMPSIFCDEVVIPAMMTLGLSEEVAREYASMGCVETAIPGRWGHRATGMTYVNFGKILELVMNNGCDPATGVQLVKVNGTEGRDIHYASYDEVWAAWNQLLEFYSDLAVDCDRVCDRALKHHDADAFASATINCALERGKTLKNGGAEYDFVSSSNIGPSVVGDSLAAVKKLVFDDQALTLKQLRDAMDSNFDGIEGARVRKLCRSAPKFGNDIDYVDNIVADVFESYLKLLPKYRTDRDGQGPKGCGYTMSTSNITSYVPNGFDVGATPDGRLATQPLNEGASPCLGADKEGPTAVINSVAKLPNQKIAGGQLLNMKFTPGALEGEDNLEKFTAFMEAGRVKNIFHNQFNIIDSDVLRAAKAHPEDYPNLMVRVAGYCALFSTLMPEAQDAIIARTELSW</sequence>
<dbReference type="Pfam" id="PF02901">
    <property type="entry name" value="PFL-like"/>
    <property type="match status" value="1"/>
</dbReference>
<dbReference type="InterPro" id="IPR001150">
    <property type="entry name" value="Gly_radical"/>
</dbReference>
<dbReference type="AlphaFoldDB" id="A0A806X175"/>
<feature type="domain" description="PFL" evidence="5">
    <location>
        <begin position="17"/>
        <end position="680"/>
    </location>
</feature>
<keyword evidence="6" id="KW-0670">Pyruvate</keyword>
<dbReference type="PROSITE" id="PS51554">
    <property type="entry name" value="PFL"/>
    <property type="match status" value="1"/>
</dbReference>
<dbReference type="RefSeq" id="WP_062739932.1">
    <property type="nucleotide sequence ID" value="NZ_CP012871.1"/>
</dbReference>
<dbReference type="Gene3D" id="3.20.70.20">
    <property type="match status" value="1"/>
</dbReference>
<evidence type="ECO:0000256" key="2">
    <source>
        <dbReference type="ARBA" id="ARBA00023239"/>
    </source>
</evidence>
<dbReference type="PANTHER" id="PTHR43641">
    <property type="entry name" value="FORMATE ACETYLTRANSFERASE 3-RELATED"/>
    <property type="match status" value="1"/>
</dbReference>
<dbReference type="Proteomes" id="UP000069162">
    <property type="component" value="Chromosome"/>
</dbReference>
<reference evidence="7" key="1">
    <citation type="submission" date="2015-10" db="EMBL/GenBank/DDBJ databases">
        <title>Complete Genome Sequencing of Klebsiella sp. strain G5.</title>
        <authorList>
            <person name="Chan K.-G."/>
            <person name="Chen J.-W."/>
        </authorList>
    </citation>
    <scope>NUCLEOTIDE SEQUENCE [LARGE SCALE GENOMIC DNA]</scope>
    <source>
        <strain evidence="7">G5</strain>
    </source>
</reference>
<dbReference type="OrthoDB" id="9803969at2"/>
<dbReference type="EMBL" id="CP012871">
    <property type="protein sequence ID" value="ALR74836.1"/>
    <property type="molecule type" value="Genomic_DNA"/>
</dbReference>
<dbReference type="NCBIfam" id="TIGR01774">
    <property type="entry name" value="PFL2-3"/>
    <property type="match status" value="1"/>
</dbReference>
<keyword evidence="2 6" id="KW-0456">Lyase</keyword>
<dbReference type="GO" id="GO:0005829">
    <property type="term" value="C:cytosol"/>
    <property type="evidence" value="ECO:0007669"/>
    <property type="project" value="TreeGrafter"/>
</dbReference>
<evidence type="ECO:0000313" key="6">
    <source>
        <dbReference type="EMBL" id="ALR74836.1"/>
    </source>
</evidence>
<proteinExistence type="predicted"/>
<dbReference type="PROSITE" id="PS51149">
    <property type="entry name" value="GLY_RADICAL_2"/>
    <property type="match status" value="1"/>
</dbReference>
<gene>
    <name evidence="6" type="ORF">AO703_00350</name>
</gene>
<dbReference type="PANTHER" id="PTHR43641:SF2">
    <property type="entry name" value="DEHYDRATASE YBIW-RELATED"/>
    <property type="match status" value="1"/>
</dbReference>
<evidence type="ECO:0000259" key="4">
    <source>
        <dbReference type="PROSITE" id="PS51149"/>
    </source>
</evidence>
<evidence type="ECO:0000313" key="7">
    <source>
        <dbReference type="Proteomes" id="UP000069162"/>
    </source>
</evidence>
<organism evidence="6 7">
    <name type="scientific">[Enterobacter] lignolyticus</name>
    <dbReference type="NCBI Taxonomy" id="1334193"/>
    <lineage>
        <taxon>Bacteria</taxon>
        <taxon>Pseudomonadati</taxon>
        <taxon>Pseudomonadota</taxon>
        <taxon>Gammaproteobacteria</taxon>
        <taxon>Enterobacterales</taxon>
        <taxon>Enterobacteriaceae</taxon>
        <taxon>Pluralibacter</taxon>
    </lineage>
</organism>
<evidence type="ECO:0000259" key="5">
    <source>
        <dbReference type="PROSITE" id="PS51554"/>
    </source>
</evidence>
<dbReference type="SUPFAM" id="SSF51998">
    <property type="entry name" value="PFL-like glycyl radical enzymes"/>
    <property type="match status" value="1"/>
</dbReference>
<dbReference type="Pfam" id="PF01228">
    <property type="entry name" value="Gly_radical"/>
    <property type="match status" value="1"/>
</dbReference>
<dbReference type="InterPro" id="IPR004184">
    <property type="entry name" value="PFL_dom"/>
</dbReference>
<feature type="modified residue" description="Glycine radical" evidence="3">
    <location>
        <position position="783"/>
    </location>
</feature>